<gene>
    <name evidence="7" type="ORF">EKH80_00940</name>
</gene>
<evidence type="ECO:0000256" key="5">
    <source>
        <dbReference type="SAM" id="Phobius"/>
    </source>
</evidence>
<keyword evidence="4 5" id="KW-0472">Membrane</keyword>
<dbReference type="InterPro" id="IPR049453">
    <property type="entry name" value="Memb_transporter_dom"/>
</dbReference>
<keyword evidence="3 5" id="KW-1133">Transmembrane helix</keyword>
<feature type="transmembrane region" description="Helical" evidence="5">
    <location>
        <begin position="265"/>
        <end position="281"/>
    </location>
</feature>
<feature type="transmembrane region" description="Helical" evidence="5">
    <location>
        <begin position="313"/>
        <end position="333"/>
    </location>
</feature>
<keyword evidence="2 5" id="KW-0812">Transmembrane</keyword>
<dbReference type="RefSeq" id="WP_126682848.1">
    <property type="nucleotide sequence ID" value="NZ_RYYV01000001.1"/>
</dbReference>
<comment type="caution">
    <text evidence="7">The sequence shown here is derived from an EMBL/GenBank/DDBJ whole genome shotgun (WGS) entry which is preliminary data.</text>
</comment>
<feature type="transmembrane region" description="Helical" evidence="5">
    <location>
        <begin position="60"/>
        <end position="80"/>
    </location>
</feature>
<evidence type="ECO:0000256" key="3">
    <source>
        <dbReference type="ARBA" id="ARBA00022989"/>
    </source>
</evidence>
<accession>A0A3S0PL87</accession>
<feature type="transmembrane region" description="Helical" evidence="5">
    <location>
        <begin position="86"/>
        <end position="103"/>
    </location>
</feature>
<organism evidence="7 8">
    <name type="scientific">Dyella choica</name>
    <dbReference type="NCBI Taxonomy" id="1927959"/>
    <lineage>
        <taxon>Bacteria</taxon>
        <taxon>Pseudomonadati</taxon>
        <taxon>Pseudomonadota</taxon>
        <taxon>Gammaproteobacteria</taxon>
        <taxon>Lysobacterales</taxon>
        <taxon>Rhodanobacteraceae</taxon>
        <taxon>Dyella</taxon>
    </lineage>
</organism>
<feature type="transmembrane region" description="Helical" evidence="5">
    <location>
        <begin position="242"/>
        <end position="259"/>
    </location>
</feature>
<sequence length="345" mass="36695">MPTKAHPLLARLAGEIKGRGLVKALLALLPFGVLSISTADPIWAEVSLLTISTLIARERLALVPLGVLLHGVTVIAGIYLLLFAQAMPMLFIAACMLLAAGFIRITAEGKKFRSLGTWTFVPMLILASELGSTASAEGPFRQALTSLPCLLTALAPSLAVAALEHRRASIDTSSLRWFSRLDDFGPKAPYGETMAAMVTGVGLAAALVEYVPLHYGQWAIWGVASVVTGTVDTARTKLRQRTVGVIAGVPLGIALGQFVVPASRISVVVALLVTFLTLMAFQRYPVAYFFRCLFVALTVFLATRSTVDALERITHVLLGGAIGMASVIVFHLAGRAGLRRHDGLP</sequence>
<feature type="transmembrane region" description="Helical" evidence="5">
    <location>
        <begin position="288"/>
        <end position="307"/>
    </location>
</feature>
<evidence type="ECO:0000313" key="8">
    <source>
        <dbReference type="Proteomes" id="UP000274358"/>
    </source>
</evidence>
<dbReference type="EMBL" id="RYYV01000001">
    <property type="protein sequence ID" value="RUL79796.1"/>
    <property type="molecule type" value="Genomic_DNA"/>
</dbReference>
<evidence type="ECO:0000256" key="1">
    <source>
        <dbReference type="ARBA" id="ARBA00004141"/>
    </source>
</evidence>
<name>A0A3S0PL87_9GAMM</name>
<evidence type="ECO:0000259" key="6">
    <source>
        <dbReference type="Pfam" id="PF13515"/>
    </source>
</evidence>
<dbReference type="AlphaFoldDB" id="A0A3S0PL87"/>
<proteinExistence type="predicted"/>
<dbReference type="Pfam" id="PF13515">
    <property type="entry name" value="FUSC_2"/>
    <property type="match status" value="1"/>
</dbReference>
<protein>
    <submittedName>
        <fullName evidence="7">FUSC family protein</fullName>
    </submittedName>
</protein>
<feature type="domain" description="Integral membrane bound transporter" evidence="6">
    <location>
        <begin position="203"/>
        <end position="324"/>
    </location>
</feature>
<dbReference type="Proteomes" id="UP000274358">
    <property type="component" value="Unassembled WGS sequence"/>
</dbReference>
<evidence type="ECO:0000256" key="2">
    <source>
        <dbReference type="ARBA" id="ARBA00022692"/>
    </source>
</evidence>
<evidence type="ECO:0000313" key="7">
    <source>
        <dbReference type="EMBL" id="RUL79796.1"/>
    </source>
</evidence>
<keyword evidence="8" id="KW-1185">Reference proteome</keyword>
<evidence type="ECO:0000256" key="4">
    <source>
        <dbReference type="ARBA" id="ARBA00023136"/>
    </source>
</evidence>
<dbReference type="OrthoDB" id="8592563at2"/>
<dbReference type="GO" id="GO:0016020">
    <property type="term" value="C:membrane"/>
    <property type="evidence" value="ECO:0007669"/>
    <property type="project" value="UniProtKB-SubCell"/>
</dbReference>
<reference evidence="7 8" key="1">
    <citation type="submission" date="2018-12" db="EMBL/GenBank/DDBJ databases">
        <title>Dyella dinghuensis sp. nov. DHOA06 and Dyella choica sp. nov. 4M-K27, isolated from forest soil.</title>
        <authorList>
            <person name="Qiu L.-H."/>
            <person name="Gao Z.-H."/>
        </authorList>
    </citation>
    <scope>NUCLEOTIDE SEQUENCE [LARGE SCALE GENOMIC DNA]</scope>
    <source>
        <strain evidence="7 8">4M-K27</strain>
    </source>
</reference>
<comment type="subcellular location">
    <subcellularLocation>
        <location evidence="1">Membrane</location>
        <topology evidence="1">Multi-pass membrane protein</topology>
    </subcellularLocation>
</comment>